<sequence length="197" mass="21596">MRTRCVLELGLGRLPSLFCSMFHLILVNNLLVDHGPSDGPSKGPRTVKASCGLSPVAVGSGAALYSTLHEPYEGSQTMKILAHPNDSIGKVFGVENSGLVRGIGRNVCPSATFGLSRHSISHANVSSYNNLSHQPVEDLEKHVETLVEKLTEYEEAKEKPEETKKWLAQNEYHLVTLHRFLQAKFGSELPTFNLDSS</sequence>
<dbReference type="Gramene" id="PGSC0003DMT400091251">
    <property type="protein sequence ID" value="PGSC0003DMT400091251"/>
    <property type="gene ID" value="PGSC0003DMG400040822"/>
</dbReference>
<reference evidence="2" key="1">
    <citation type="journal article" date="2011" name="Nature">
        <title>Genome sequence and analysis of the tuber crop potato.</title>
        <authorList>
            <consortium name="The Potato Genome Sequencing Consortium"/>
        </authorList>
    </citation>
    <scope>NUCLEOTIDE SEQUENCE [LARGE SCALE GENOMIC DNA]</scope>
    <source>
        <strain evidence="2">cv. DM1-3 516 R44</strain>
    </source>
</reference>
<reference evidence="1" key="2">
    <citation type="submission" date="2015-06" db="UniProtKB">
        <authorList>
            <consortium name="EnsemblPlants"/>
        </authorList>
    </citation>
    <scope>IDENTIFICATION</scope>
    <source>
        <strain evidence="1">DM1-3 516 R44</strain>
    </source>
</reference>
<keyword evidence="2" id="KW-1185">Reference proteome</keyword>
<evidence type="ECO:0000313" key="2">
    <source>
        <dbReference type="Proteomes" id="UP000011115"/>
    </source>
</evidence>
<organism evidence="1 2">
    <name type="scientific">Solanum tuberosum</name>
    <name type="common">Potato</name>
    <dbReference type="NCBI Taxonomy" id="4113"/>
    <lineage>
        <taxon>Eukaryota</taxon>
        <taxon>Viridiplantae</taxon>
        <taxon>Streptophyta</taxon>
        <taxon>Embryophyta</taxon>
        <taxon>Tracheophyta</taxon>
        <taxon>Spermatophyta</taxon>
        <taxon>Magnoliopsida</taxon>
        <taxon>eudicotyledons</taxon>
        <taxon>Gunneridae</taxon>
        <taxon>Pentapetalae</taxon>
        <taxon>asterids</taxon>
        <taxon>lamiids</taxon>
        <taxon>Solanales</taxon>
        <taxon>Solanaceae</taxon>
        <taxon>Solanoideae</taxon>
        <taxon>Solaneae</taxon>
        <taxon>Solanum</taxon>
    </lineage>
</organism>
<protein>
    <submittedName>
        <fullName evidence="1">Uncharacterized protein</fullName>
    </submittedName>
</protein>
<evidence type="ECO:0000313" key="1">
    <source>
        <dbReference type="EnsemblPlants" id="PGSC0003DMT400091251"/>
    </source>
</evidence>
<dbReference type="AlphaFoldDB" id="M1DM66"/>
<name>M1DM66_SOLTU</name>
<dbReference type="PaxDb" id="4113-PGSC0003DMT400091251"/>
<proteinExistence type="predicted"/>
<dbReference type="InParanoid" id="M1DM66"/>
<dbReference type="Proteomes" id="UP000011115">
    <property type="component" value="Unassembled WGS sequence"/>
</dbReference>
<dbReference type="STRING" id="4113.M1DM66"/>
<accession>M1DM66</accession>
<dbReference type="EnsemblPlants" id="PGSC0003DMT400091251">
    <property type="protein sequence ID" value="PGSC0003DMT400091251"/>
    <property type="gene ID" value="PGSC0003DMG400040822"/>
</dbReference>
<dbReference type="HOGENOM" id="CLU_1386314_0_0_1"/>